<dbReference type="InterPro" id="IPR000515">
    <property type="entry name" value="MetI-like"/>
</dbReference>
<dbReference type="Pfam" id="PF00528">
    <property type="entry name" value="BPD_transp_1"/>
    <property type="match status" value="1"/>
</dbReference>
<name>A0A1G9VDL7_9ACTN</name>
<keyword evidence="4 5" id="KW-0472">Membrane</keyword>
<dbReference type="PROSITE" id="PS50928">
    <property type="entry name" value="ABC_TM1"/>
    <property type="match status" value="1"/>
</dbReference>
<reference evidence="7 8" key="1">
    <citation type="submission" date="2016-10" db="EMBL/GenBank/DDBJ databases">
        <authorList>
            <person name="de Groot N.N."/>
        </authorList>
    </citation>
    <scope>NUCLEOTIDE SEQUENCE [LARGE SCALE GENOMIC DNA]</scope>
    <source>
        <strain evidence="7 8">CGMCC 4.2022</strain>
    </source>
</reference>
<dbReference type="GO" id="GO:0055085">
    <property type="term" value="P:transmembrane transport"/>
    <property type="evidence" value="ECO:0007669"/>
    <property type="project" value="InterPro"/>
</dbReference>
<gene>
    <name evidence="7" type="ORF">SAMN05216259_101231</name>
</gene>
<dbReference type="GO" id="GO:0005886">
    <property type="term" value="C:plasma membrane"/>
    <property type="evidence" value="ECO:0007669"/>
    <property type="project" value="UniProtKB-SubCell"/>
</dbReference>
<dbReference type="InterPro" id="IPR035906">
    <property type="entry name" value="MetI-like_sf"/>
</dbReference>
<dbReference type="SUPFAM" id="SSF161098">
    <property type="entry name" value="MetI-like"/>
    <property type="match status" value="1"/>
</dbReference>
<evidence type="ECO:0000256" key="4">
    <source>
        <dbReference type="ARBA" id="ARBA00023136"/>
    </source>
</evidence>
<evidence type="ECO:0000313" key="7">
    <source>
        <dbReference type="EMBL" id="SDM70137.1"/>
    </source>
</evidence>
<protein>
    <submittedName>
        <fullName evidence="7">Peptide/nickel transport system permease protein</fullName>
    </submittedName>
</protein>
<comment type="similarity">
    <text evidence="5">Belongs to the binding-protein-dependent transport system permease family.</text>
</comment>
<dbReference type="OrthoDB" id="9778910at2"/>
<dbReference type="Proteomes" id="UP000199341">
    <property type="component" value="Unassembled WGS sequence"/>
</dbReference>
<organism evidence="7 8">
    <name type="scientific">Actinacidiphila guanduensis</name>
    <dbReference type="NCBI Taxonomy" id="310781"/>
    <lineage>
        <taxon>Bacteria</taxon>
        <taxon>Bacillati</taxon>
        <taxon>Actinomycetota</taxon>
        <taxon>Actinomycetes</taxon>
        <taxon>Kitasatosporales</taxon>
        <taxon>Streptomycetaceae</taxon>
        <taxon>Actinacidiphila</taxon>
    </lineage>
</organism>
<proteinExistence type="inferred from homology"/>
<feature type="transmembrane region" description="Helical" evidence="5">
    <location>
        <begin position="246"/>
        <end position="272"/>
    </location>
</feature>
<dbReference type="CDD" id="cd06261">
    <property type="entry name" value="TM_PBP2"/>
    <property type="match status" value="1"/>
</dbReference>
<dbReference type="EMBL" id="FNIE01000001">
    <property type="protein sequence ID" value="SDM70137.1"/>
    <property type="molecule type" value="Genomic_DNA"/>
</dbReference>
<evidence type="ECO:0000259" key="6">
    <source>
        <dbReference type="PROSITE" id="PS50928"/>
    </source>
</evidence>
<feature type="transmembrane region" description="Helical" evidence="5">
    <location>
        <begin position="9"/>
        <end position="29"/>
    </location>
</feature>
<evidence type="ECO:0000256" key="3">
    <source>
        <dbReference type="ARBA" id="ARBA00022989"/>
    </source>
</evidence>
<feature type="transmembrane region" description="Helical" evidence="5">
    <location>
        <begin position="188"/>
        <end position="209"/>
    </location>
</feature>
<evidence type="ECO:0000313" key="8">
    <source>
        <dbReference type="Proteomes" id="UP000199341"/>
    </source>
</evidence>
<feature type="transmembrane region" description="Helical" evidence="5">
    <location>
        <begin position="147"/>
        <end position="168"/>
    </location>
</feature>
<dbReference type="RefSeq" id="WP_093782316.1">
    <property type="nucleotide sequence ID" value="NZ_FNIE01000001.1"/>
</dbReference>
<keyword evidence="8" id="KW-1185">Reference proteome</keyword>
<feature type="transmembrane region" description="Helical" evidence="5">
    <location>
        <begin position="99"/>
        <end position="126"/>
    </location>
</feature>
<dbReference type="AlphaFoldDB" id="A0A1G9VDL7"/>
<dbReference type="PANTHER" id="PTHR43376">
    <property type="entry name" value="OLIGOPEPTIDE TRANSPORT SYSTEM PERMEASE PROTEIN"/>
    <property type="match status" value="1"/>
</dbReference>
<dbReference type="PANTHER" id="PTHR43376:SF1">
    <property type="entry name" value="OLIGOPEPTIDE TRANSPORT SYSTEM PERMEASE PROTEIN"/>
    <property type="match status" value="1"/>
</dbReference>
<comment type="subcellular location">
    <subcellularLocation>
        <location evidence="5">Cell membrane</location>
        <topology evidence="5">Multi-pass membrane protein</topology>
    </subcellularLocation>
    <subcellularLocation>
        <location evidence="1">Membrane</location>
        <topology evidence="1">Multi-pass membrane protein</topology>
    </subcellularLocation>
</comment>
<dbReference type="STRING" id="310781.SAMN05216259_101231"/>
<keyword evidence="5" id="KW-0813">Transport</keyword>
<evidence type="ECO:0000256" key="1">
    <source>
        <dbReference type="ARBA" id="ARBA00004141"/>
    </source>
</evidence>
<evidence type="ECO:0000256" key="5">
    <source>
        <dbReference type="RuleBase" id="RU363032"/>
    </source>
</evidence>
<keyword evidence="3 5" id="KW-1133">Transmembrane helix</keyword>
<dbReference type="Gene3D" id="1.10.3720.10">
    <property type="entry name" value="MetI-like"/>
    <property type="match status" value="1"/>
</dbReference>
<feature type="transmembrane region" description="Helical" evidence="5">
    <location>
        <begin position="292"/>
        <end position="318"/>
    </location>
</feature>
<keyword evidence="2 5" id="KW-0812">Transmembrane</keyword>
<accession>A0A1G9VDL7</accession>
<evidence type="ECO:0000256" key="2">
    <source>
        <dbReference type="ARBA" id="ARBA00022692"/>
    </source>
</evidence>
<sequence length="325" mass="35483">MRVILRKAAFYLLTAWAAISLNFVIPRIMPGNPADNLINQFHGKLSPQAVHALRVLFGQSGQNLWQQYIGYWHSIFTGDFGISYAYYPSSVSSVLGQSMFWTLILVTVSTVLGFVLGTALGMLAGWKRGSWLDSTLVPVTTFLSSIPYFWFAIIVVYLFAITLKWFPLSGGYAVDQTIGLNAGFIESAVNYAILPAATITAASVGGWLIGMRNMMVTTLSEDYVRLAEAKGLPKRRVMYSYAARNAMLPSLSGFAMSLGFVVGGSIVTEVVFNYPGIGSVLFKAAQAADYPLMSAIFLLITVLVLLANLAADIAYVFLDPRTRES</sequence>
<feature type="domain" description="ABC transmembrane type-1" evidence="6">
    <location>
        <begin position="99"/>
        <end position="311"/>
    </location>
</feature>